<dbReference type="AlphaFoldDB" id="A0A7C3PGN0"/>
<sequence>MLNLFKLKVWGVAPEFRPELMALDLCDFDKLMLSPSLGRPFKTKPSLELYRLYSTEKKVYFLKRSLPRKSSVVLRDMLRWVRRGKPAHTEAFHVYEAAQTLKELGIPAMKVVAWGEERWFTLWPHQGFVLAEGVEGEEAIEVFEKGTKAQRLALLKDVGHFLGRLHSMGLFVENRLIDLIYNAPTSKNCLERRPRLTLIDLDFKGITLKKKEYNATEAAKYLGRSYYLSLRCGHLIDRADLHALMRGYRDELRSHGIQVPPAFHRAILQHVRINLKSHFKDAELIKMFPSAPDEISDDGRLVFKFNTSERLRQLSLQGH</sequence>
<dbReference type="Pfam" id="PF01636">
    <property type="entry name" value="APH"/>
    <property type="match status" value="1"/>
</dbReference>
<evidence type="ECO:0000259" key="1">
    <source>
        <dbReference type="Pfam" id="PF01636"/>
    </source>
</evidence>
<name>A0A7C3PGN0_9CYAN</name>
<dbReference type="InterPro" id="IPR002575">
    <property type="entry name" value="Aminoglycoside_PTrfase"/>
</dbReference>
<organism evidence="2">
    <name type="scientific">Oscillatoriales cyanobacterium SpSt-418</name>
    <dbReference type="NCBI Taxonomy" id="2282169"/>
    <lineage>
        <taxon>Bacteria</taxon>
        <taxon>Bacillati</taxon>
        <taxon>Cyanobacteriota</taxon>
        <taxon>Cyanophyceae</taxon>
        <taxon>Oscillatoriophycideae</taxon>
        <taxon>Oscillatoriales</taxon>
    </lineage>
</organism>
<proteinExistence type="predicted"/>
<feature type="domain" description="Aminoglycoside phosphotransferase" evidence="1">
    <location>
        <begin position="76"/>
        <end position="168"/>
    </location>
</feature>
<reference evidence="2" key="1">
    <citation type="journal article" date="2020" name="mSystems">
        <title>Genome- and Community-Level Interaction Insights into Carbon Utilization and Element Cycling Functions of Hydrothermarchaeota in Hydrothermal Sediment.</title>
        <authorList>
            <person name="Zhou Z."/>
            <person name="Liu Y."/>
            <person name="Xu W."/>
            <person name="Pan J."/>
            <person name="Luo Z.H."/>
            <person name="Li M."/>
        </authorList>
    </citation>
    <scope>NUCLEOTIDE SEQUENCE [LARGE SCALE GENOMIC DNA]</scope>
    <source>
        <strain evidence="2">SpSt-418</strain>
    </source>
</reference>
<protein>
    <recommendedName>
        <fullName evidence="1">Aminoglycoside phosphotransferase domain-containing protein</fullName>
    </recommendedName>
</protein>
<dbReference type="InterPro" id="IPR011009">
    <property type="entry name" value="Kinase-like_dom_sf"/>
</dbReference>
<gene>
    <name evidence="2" type="ORF">ENR64_17470</name>
</gene>
<dbReference type="EMBL" id="DSRU01000252">
    <property type="protein sequence ID" value="HFM99514.1"/>
    <property type="molecule type" value="Genomic_DNA"/>
</dbReference>
<dbReference type="SUPFAM" id="SSF56112">
    <property type="entry name" value="Protein kinase-like (PK-like)"/>
    <property type="match status" value="1"/>
</dbReference>
<evidence type="ECO:0000313" key="2">
    <source>
        <dbReference type="EMBL" id="HFM99514.1"/>
    </source>
</evidence>
<comment type="caution">
    <text evidence="2">The sequence shown here is derived from an EMBL/GenBank/DDBJ whole genome shotgun (WGS) entry which is preliminary data.</text>
</comment>
<accession>A0A7C3PGN0</accession>